<organism evidence="1 2">
    <name type="scientific">Syphacia muris</name>
    <dbReference type="NCBI Taxonomy" id="451379"/>
    <lineage>
        <taxon>Eukaryota</taxon>
        <taxon>Metazoa</taxon>
        <taxon>Ecdysozoa</taxon>
        <taxon>Nematoda</taxon>
        <taxon>Chromadorea</taxon>
        <taxon>Rhabditida</taxon>
        <taxon>Spirurina</taxon>
        <taxon>Oxyuridomorpha</taxon>
        <taxon>Oxyuroidea</taxon>
        <taxon>Oxyuridae</taxon>
        <taxon>Syphacia</taxon>
    </lineage>
</organism>
<sequence>MPLNWFFKDQLKAFDMWLRYGADKHIPPQQLPVVLQVLLSQQYRVEALKLLARFLDLGAWAVGHALTVGIFPYMLKLLQSGLKDLRQWLAFIWAKILAVEPTCQADLVKDKEQGYLYFITILNDISVSPWHKIASAFVTAAIIHNDYSPAQDVLSTNGYISICVELLSGSAIEKCRLLKLWVLIGLGRLWSGHDKARWQAIRLVAHDRVMDCLDNVVPEIRAAAMYALGCLVRNRSESDEHASSVDHEICERIATKCMYEGSVLVRAELVVALQWFIIDFEQHFANIYLELNKKIAKRKIFLRGFTDDKTVLDRSEPRRPVRRSNYGRKFS</sequence>
<dbReference type="GO" id="GO:0009267">
    <property type="term" value="P:cellular response to starvation"/>
    <property type="evidence" value="ECO:0007669"/>
    <property type="project" value="TreeGrafter"/>
</dbReference>
<dbReference type="GO" id="GO:0038202">
    <property type="term" value="P:TORC1 signaling"/>
    <property type="evidence" value="ECO:0007669"/>
    <property type="project" value="TreeGrafter"/>
</dbReference>
<dbReference type="SUPFAM" id="SSF48371">
    <property type="entry name" value="ARM repeat"/>
    <property type="match status" value="1"/>
</dbReference>
<dbReference type="GO" id="GO:0005737">
    <property type="term" value="C:cytoplasm"/>
    <property type="evidence" value="ECO:0007669"/>
    <property type="project" value="TreeGrafter"/>
</dbReference>
<evidence type="ECO:0000313" key="1">
    <source>
        <dbReference type="Proteomes" id="UP000046393"/>
    </source>
</evidence>
<dbReference type="GO" id="GO:0031931">
    <property type="term" value="C:TORC1 complex"/>
    <property type="evidence" value="ECO:0007669"/>
    <property type="project" value="InterPro"/>
</dbReference>
<proteinExistence type="predicted"/>
<keyword evidence="1" id="KW-1185">Reference proteome</keyword>
<reference evidence="2" key="1">
    <citation type="submission" date="2017-02" db="UniProtKB">
        <authorList>
            <consortium name="WormBaseParasite"/>
        </authorList>
    </citation>
    <scope>IDENTIFICATION</scope>
</reference>
<dbReference type="Gene3D" id="1.25.10.10">
    <property type="entry name" value="Leucine-rich Repeat Variant"/>
    <property type="match status" value="1"/>
</dbReference>
<dbReference type="STRING" id="451379.A0A0N5ACL7"/>
<dbReference type="PANTHER" id="PTHR12848">
    <property type="entry name" value="REGULATORY-ASSOCIATED PROTEIN OF MTOR"/>
    <property type="match status" value="1"/>
</dbReference>
<dbReference type="AlphaFoldDB" id="A0A0N5ACL7"/>
<protein>
    <submittedName>
        <fullName evidence="2">Regulatory-associated protein of TOR 1-like</fullName>
    </submittedName>
</protein>
<accession>A0A0N5ACL7</accession>
<dbReference type="Proteomes" id="UP000046393">
    <property type="component" value="Unplaced"/>
</dbReference>
<evidence type="ECO:0000313" key="2">
    <source>
        <dbReference type="WBParaSite" id="SMUV_0000189501-mRNA-1"/>
    </source>
</evidence>
<dbReference type="InterPro" id="IPR011989">
    <property type="entry name" value="ARM-like"/>
</dbReference>
<dbReference type="WBParaSite" id="SMUV_0000189501-mRNA-1">
    <property type="protein sequence ID" value="SMUV_0000189501-mRNA-1"/>
    <property type="gene ID" value="SMUV_0000189501"/>
</dbReference>
<dbReference type="GO" id="GO:0030307">
    <property type="term" value="P:positive regulation of cell growth"/>
    <property type="evidence" value="ECO:0007669"/>
    <property type="project" value="TreeGrafter"/>
</dbReference>
<dbReference type="GO" id="GO:0010506">
    <property type="term" value="P:regulation of autophagy"/>
    <property type="evidence" value="ECO:0007669"/>
    <property type="project" value="TreeGrafter"/>
</dbReference>
<dbReference type="InterPro" id="IPR016024">
    <property type="entry name" value="ARM-type_fold"/>
</dbReference>
<name>A0A0N5ACL7_9BILA</name>
<dbReference type="PRINTS" id="PR01547">
    <property type="entry name" value="YEAST176DUF"/>
</dbReference>
<dbReference type="GO" id="GO:0030674">
    <property type="term" value="F:protein-macromolecule adaptor activity"/>
    <property type="evidence" value="ECO:0007669"/>
    <property type="project" value="TreeGrafter"/>
</dbReference>
<dbReference type="PANTHER" id="PTHR12848:SF16">
    <property type="entry name" value="REGULATORY-ASSOCIATED PROTEIN OF MTOR"/>
    <property type="match status" value="1"/>
</dbReference>
<dbReference type="GO" id="GO:0071230">
    <property type="term" value="P:cellular response to amino acid stimulus"/>
    <property type="evidence" value="ECO:0007669"/>
    <property type="project" value="TreeGrafter"/>
</dbReference>
<dbReference type="InterPro" id="IPR004083">
    <property type="entry name" value="Raptor"/>
</dbReference>